<dbReference type="GO" id="GO:0008270">
    <property type="term" value="F:zinc ion binding"/>
    <property type="evidence" value="ECO:0007669"/>
    <property type="project" value="UniProtKB-KW"/>
</dbReference>
<keyword evidence="3" id="KW-0863">Zinc-finger</keyword>
<proteinExistence type="predicted"/>
<accession>A0A8C0D7A9</accession>
<dbReference type="InterPro" id="IPR009145">
    <property type="entry name" value="U2AF_small"/>
</dbReference>
<sequence>MCLYGLNVCFSDHLRGHLVGNVYVKFWHEEDAAQGVAELNNHWFNSQTVHAKLSPVTDFWEPCCRQMGECTYGEKNGREEKEDVSPLNLLEVT</sequence>
<keyword evidence="1" id="KW-0479">Metal-binding</keyword>
<reference evidence="5" key="1">
    <citation type="submission" date="2023-09" db="UniProtKB">
        <authorList>
            <consortium name="Ensembl"/>
        </authorList>
    </citation>
    <scope>IDENTIFICATION</scope>
</reference>
<dbReference type="GeneTree" id="ENSGT01060000249326"/>
<dbReference type="InterPro" id="IPR035979">
    <property type="entry name" value="RBD_domain_sf"/>
</dbReference>
<dbReference type="AlphaFoldDB" id="A0A8C0D7A9"/>
<dbReference type="GO" id="GO:0003723">
    <property type="term" value="F:RNA binding"/>
    <property type="evidence" value="ECO:0007669"/>
    <property type="project" value="InterPro"/>
</dbReference>
<keyword evidence="2" id="KW-0677">Repeat</keyword>
<keyword evidence="4" id="KW-0862">Zinc</keyword>
<dbReference type="InterPro" id="IPR012677">
    <property type="entry name" value="Nucleotide-bd_a/b_plait_sf"/>
</dbReference>
<protein>
    <submittedName>
        <fullName evidence="5">Uncharacterized protein</fullName>
    </submittedName>
</protein>
<dbReference type="Gene3D" id="3.30.70.330">
    <property type="match status" value="1"/>
</dbReference>
<evidence type="ECO:0000256" key="4">
    <source>
        <dbReference type="ARBA" id="ARBA00022833"/>
    </source>
</evidence>
<dbReference type="PANTHER" id="PTHR12620">
    <property type="entry name" value="U2 SNRNP AUXILIARY FACTOR, SMALL SUBUNIT"/>
    <property type="match status" value="1"/>
</dbReference>
<evidence type="ECO:0000256" key="2">
    <source>
        <dbReference type="ARBA" id="ARBA00022737"/>
    </source>
</evidence>
<name>A0A8C0D7A9_BALMU</name>
<evidence type="ECO:0000256" key="1">
    <source>
        <dbReference type="ARBA" id="ARBA00022723"/>
    </source>
</evidence>
<organism evidence="5">
    <name type="scientific">Balaenoptera musculus</name>
    <name type="common">Blue whale</name>
    <dbReference type="NCBI Taxonomy" id="9771"/>
    <lineage>
        <taxon>Eukaryota</taxon>
        <taxon>Metazoa</taxon>
        <taxon>Chordata</taxon>
        <taxon>Craniata</taxon>
        <taxon>Vertebrata</taxon>
        <taxon>Euteleostomi</taxon>
        <taxon>Mammalia</taxon>
        <taxon>Eutheria</taxon>
        <taxon>Laurasiatheria</taxon>
        <taxon>Artiodactyla</taxon>
        <taxon>Whippomorpha</taxon>
        <taxon>Cetacea</taxon>
        <taxon>Mysticeti</taxon>
        <taxon>Balaenopteridae</taxon>
        <taxon>Balaenoptera</taxon>
    </lineage>
</organism>
<dbReference type="SUPFAM" id="SSF54928">
    <property type="entry name" value="RNA-binding domain, RBD"/>
    <property type="match status" value="1"/>
</dbReference>
<evidence type="ECO:0000313" key="5">
    <source>
        <dbReference type="Ensembl" id="ENSBMSP00010016533.1"/>
    </source>
</evidence>
<dbReference type="GO" id="GO:0000398">
    <property type="term" value="P:mRNA splicing, via spliceosome"/>
    <property type="evidence" value="ECO:0007669"/>
    <property type="project" value="InterPro"/>
</dbReference>
<dbReference type="GO" id="GO:0089701">
    <property type="term" value="C:U2AF complex"/>
    <property type="evidence" value="ECO:0007669"/>
    <property type="project" value="InterPro"/>
</dbReference>
<evidence type="ECO:0000256" key="3">
    <source>
        <dbReference type="ARBA" id="ARBA00022771"/>
    </source>
</evidence>
<dbReference type="PRINTS" id="PR01848">
    <property type="entry name" value="U2AUXFACTOR"/>
</dbReference>
<dbReference type="Ensembl" id="ENSBMST00010018278.1">
    <property type="protein sequence ID" value="ENSBMSP00010016533.1"/>
    <property type="gene ID" value="ENSBMSG00010012008.1"/>
</dbReference>